<name>A0A949THB4_9CLOT</name>
<reference evidence="4" key="1">
    <citation type="submission" date="2020-12" db="EMBL/GenBank/DDBJ databases">
        <title>Clostridium thailandense sp. nov., a novel acetogenic bacterium isolated from peat land soil in Thailand.</title>
        <authorList>
            <person name="Chaikitkaew S."/>
            <person name="Birkeland N.K."/>
        </authorList>
    </citation>
    <scope>NUCLEOTIDE SEQUENCE</scope>
    <source>
        <strain evidence="4">PL3</strain>
    </source>
</reference>
<dbReference type="Pfam" id="PF07521">
    <property type="entry name" value="RMMBL"/>
    <property type="match status" value="1"/>
</dbReference>
<feature type="domain" description="Metallo-beta-lactamase" evidence="2">
    <location>
        <begin position="13"/>
        <end position="231"/>
    </location>
</feature>
<dbReference type="AlphaFoldDB" id="A0A949THB4"/>
<evidence type="ECO:0000313" key="4">
    <source>
        <dbReference type="EMBL" id="MBV7272235.1"/>
    </source>
</evidence>
<comment type="caution">
    <text evidence="4">The sequence shown here is derived from an EMBL/GenBank/DDBJ whole genome shotgun (WGS) entry which is preliminary data.</text>
</comment>
<dbReference type="SMART" id="SM01027">
    <property type="entry name" value="Beta-Casp"/>
    <property type="match status" value="1"/>
</dbReference>
<dbReference type="PANTHER" id="PTHR11203">
    <property type="entry name" value="CLEAVAGE AND POLYADENYLATION SPECIFICITY FACTOR FAMILY MEMBER"/>
    <property type="match status" value="1"/>
</dbReference>
<keyword evidence="1" id="KW-0378">Hydrolase</keyword>
<organism evidence="4 5">
    <name type="scientific">Clostridium thailandense</name>
    <dbReference type="NCBI Taxonomy" id="2794346"/>
    <lineage>
        <taxon>Bacteria</taxon>
        <taxon>Bacillati</taxon>
        <taxon>Bacillota</taxon>
        <taxon>Clostridia</taxon>
        <taxon>Eubacteriales</taxon>
        <taxon>Clostridiaceae</taxon>
        <taxon>Clostridium</taxon>
    </lineage>
</organism>
<sequence>MKVSFLGGAHEVGGSCILVKVCDKNILLDCGIRQSASKDPLPDFRTIQECGGIDAIIISHAHLDHIGSLPLISKEYPNARIYTNNMTKDLMKVLLYDSLKIMNNREAEIPLYAELDVENMLNRIFTINYMVELPIFEGINLTFYIAGHIAGAACVYITTADGSLFYSGDFSIFAQSSVEGLKVPKLRPDVAIFETTYGDRLHSNREVEEERLIQLVRECEINKGKMLIPAFALGRAQEILLILKKAINKKIIKGINIYVDGMIKDINRVYKLNPVYLRNSLAKKILKGVEPFYDDNIIPVDKKELREKIAEDKEACIIVASSGMITGGPSQYYAEKLASMERAYIVITGYQDEESPGRKLLNLLDSEERILEINGRSIPVRCKIEKVGLSAHGDKGEIKSLVNLLSPNNIFLVHGDGEIIEGFASELSSEVRGKIYAPKCGETYDINIRNPRKQWKKQMPNIIKSSEELNETNLEVLWRFVLENYSQRLFTVEDLIYIWSGNNKIKQEDIEKTQRLIMKCVYFETDLRRLFLFKAKTSEQVEEDTKERELKPNELNELVNEYFYQYAFKKAGLIYEEKKVSLSFDFPYVIDKSIYEVCEKFEGNTGWKVEISNKVNINAVEDLMREFLYDADIKKISFRLEDKNVIAILNSEFLVEKQKLEEFKEKTGLDLFLQNPGINIEKNLSSIIEAEDNAIEQNQALKLIDESFAEEEFKPYKKGVKSNGNRKYIELYFISPMIGERYKSKIKDLVSKTGWSMKISEASNQNEIIRFAAMLCKKTGINLKKNPSFNASELSVELKAESLEKDKIESIREEFEYKTGFRLKG</sequence>
<dbReference type="RefSeq" id="WP_218319313.1">
    <property type="nucleotide sequence ID" value="NZ_JAEEGC010000021.1"/>
</dbReference>
<dbReference type="Pfam" id="PF10996">
    <property type="entry name" value="Beta-Casp"/>
    <property type="match status" value="1"/>
</dbReference>
<dbReference type="InterPro" id="IPR001279">
    <property type="entry name" value="Metallo-B-lactamas"/>
</dbReference>
<dbReference type="SMART" id="SM00849">
    <property type="entry name" value="Lactamase_B"/>
    <property type="match status" value="1"/>
</dbReference>
<dbReference type="EMBL" id="JAEEGC010000021">
    <property type="protein sequence ID" value="MBV7272235.1"/>
    <property type="molecule type" value="Genomic_DNA"/>
</dbReference>
<dbReference type="PANTHER" id="PTHR11203:SF37">
    <property type="entry name" value="INTEGRATOR COMPLEX SUBUNIT 11"/>
    <property type="match status" value="1"/>
</dbReference>
<evidence type="ECO:0000259" key="2">
    <source>
        <dbReference type="SMART" id="SM00849"/>
    </source>
</evidence>
<evidence type="ECO:0000313" key="5">
    <source>
        <dbReference type="Proteomes" id="UP000694308"/>
    </source>
</evidence>
<evidence type="ECO:0000256" key="1">
    <source>
        <dbReference type="ARBA" id="ARBA00022801"/>
    </source>
</evidence>
<gene>
    <name evidence="4" type="ORF">I6U48_04800</name>
</gene>
<dbReference type="InterPro" id="IPR050698">
    <property type="entry name" value="MBL"/>
</dbReference>
<protein>
    <submittedName>
        <fullName evidence="4">MBL fold metallo-hydrolase</fullName>
    </submittedName>
</protein>
<dbReference type="GO" id="GO:0016787">
    <property type="term" value="F:hydrolase activity"/>
    <property type="evidence" value="ECO:0007669"/>
    <property type="project" value="UniProtKB-KW"/>
</dbReference>
<dbReference type="Proteomes" id="UP000694308">
    <property type="component" value="Unassembled WGS sequence"/>
</dbReference>
<dbReference type="InterPro" id="IPR011108">
    <property type="entry name" value="RMMBL"/>
</dbReference>
<evidence type="ECO:0000259" key="3">
    <source>
        <dbReference type="SMART" id="SM01027"/>
    </source>
</evidence>
<dbReference type="CDD" id="cd16295">
    <property type="entry name" value="TTHA0252-CPSF-like_MBL-fold"/>
    <property type="match status" value="1"/>
</dbReference>
<accession>A0A949THB4</accession>
<keyword evidence="5" id="KW-1185">Reference proteome</keyword>
<feature type="domain" description="Beta-Casp" evidence="3">
    <location>
        <begin position="236"/>
        <end position="360"/>
    </location>
</feature>
<dbReference type="Pfam" id="PF16661">
    <property type="entry name" value="Lactamase_B_6"/>
    <property type="match status" value="1"/>
</dbReference>
<dbReference type="InterPro" id="IPR022712">
    <property type="entry name" value="Beta_Casp"/>
</dbReference>
<proteinExistence type="predicted"/>
<dbReference type="GO" id="GO:0004521">
    <property type="term" value="F:RNA endonuclease activity"/>
    <property type="evidence" value="ECO:0007669"/>
    <property type="project" value="TreeGrafter"/>
</dbReference>